<gene>
    <name evidence="3" type="ORF">TRIHO_45230</name>
</gene>
<dbReference type="OrthoDB" id="7862202at2"/>
<proteinExistence type="predicted"/>
<dbReference type="EMBL" id="LPUY01000138">
    <property type="protein sequence ID" value="KUP90657.1"/>
    <property type="molecule type" value="Genomic_DNA"/>
</dbReference>
<reference evidence="3 4" key="1">
    <citation type="submission" date="2015-12" db="EMBL/GenBank/DDBJ databases">
        <title>Genome sequence of the marine Rhodobacteraceae strain O3.65, Candidatus Tritonibacter horizontis.</title>
        <authorList>
            <person name="Poehlein A."/>
            <person name="Giebel H.A."/>
            <person name="Voget S."/>
            <person name="Brinkhoff T."/>
        </authorList>
    </citation>
    <scope>NUCLEOTIDE SEQUENCE [LARGE SCALE GENOMIC DNA]</scope>
    <source>
        <strain evidence="3 4">O3.65</strain>
    </source>
</reference>
<dbReference type="SUPFAM" id="SSF52172">
    <property type="entry name" value="CheY-like"/>
    <property type="match status" value="1"/>
</dbReference>
<dbReference type="InterPro" id="IPR001789">
    <property type="entry name" value="Sig_transdc_resp-reg_receiver"/>
</dbReference>
<sequence>MTRGDREILVLEDDILLGQLLCDMIRMHRIGSPHLSTSEVDACQMMASHKFDLCIVDASLRGEVCHRAVAMANQNALPMLLLTDGNDASELNLAPTECRIVRKPASEEDIRLAAVELLGNEAVR</sequence>
<dbReference type="Proteomes" id="UP000068382">
    <property type="component" value="Unassembled WGS sequence"/>
</dbReference>
<accession>A0A132BS81</accession>
<evidence type="ECO:0000313" key="4">
    <source>
        <dbReference type="Proteomes" id="UP000068382"/>
    </source>
</evidence>
<organism evidence="3 4">
    <name type="scientific">Tritonibacter horizontis</name>
    <dbReference type="NCBI Taxonomy" id="1768241"/>
    <lineage>
        <taxon>Bacteria</taxon>
        <taxon>Pseudomonadati</taxon>
        <taxon>Pseudomonadota</taxon>
        <taxon>Alphaproteobacteria</taxon>
        <taxon>Rhodobacterales</taxon>
        <taxon>Paracoccaceae</taxon>
        <taxon>Tritonibacter</taxon>
    </lineage>
</organism>
<name>A0A132BS81_9RHOB</name>
<comment type="caution">
    <text evidence="3">The sequence shown here is derived from an EMBL/GenBank/DDBJ whole genome shotgun (WGS) entry which is preliminary data.</text>
</comment>
<dbReference type="AlphaFoldDB" id="A0A132BS81"/>
<feature type="modified residue" description="4-aspartylphosphate" evidence="1">
    <location>
        <position position="57"/>
    </location>
</feature>
<keyword evidence="4" id="KW-1185">Reference proteome</keyword>
<evidence type="ECO:0000313" key="3">
    <source>
        <dbReference type="EMBL" id="KUP90657.1"/>
    </source>
</evidence>
<keyword evidence="1" id="KW-0597">Phosphoprotein</keyword>
<dbReference type="RefSeq" id="WP_068248999.1">
    <property type="nucleotide sequence ID" value="NZ_LPUY01000138.1"/>
</dbReference>
<dbReference type="Gene3D" id="3.40.50.2300">
    <property type="match status" value="1"/>
</dbReference>
<evidence type="ECO:0000259" key="2">
    <source>
        <dbReference type="PROSITE" id="PS50110"/>
    </source>
</evidence>
<dbReference type="GO" id="GO:0000160">
    <property type="term" value="P:phosphorelay signal transduction system"/>
    <property type="evidence" value="ECO:0007669"/>
    <property type="project" value="InterPro"/>
</dbReference>
<dbReference type="InterPro" id="IPR011006">
    <property type="entry name" value="CheY-like_superfamily"/>
</dbReference>
<protein>
    <recommendedName>
        <fullName evidence="2">Response regulatory domain-containing protein</fullName>
    </recommendedName>
</protein>
<feature type="domain" description="Response regulatory" evidence="2">
    <location>
        <begin position="7"/>
        <end position="118"/>
    </location>
</feature>
<dbReference type="PROSITE" id="PS50110">
    <property type="entry name" value="RESPONSE_REGULATORY"/>
    <property type="match status" value="1"/>
</dbReference>
<evidence type="ECO:0000256" key="1">
    <source>
        <dbReference type="PROSITE-ProRule" id="PRU00169"/>
    </source>
</evidence>